<proteinExistence type="predicted"/>
<protein>
    <submittedName>
        <fullName evidence="2">Uncharacterized protein</fullName>
    </submittedName>
</protein>
<reference evidence="2 3" key="1">
    <citation type="submission" date="2019-08" db="EMBL/GenBank/DDBJ databases">
        <title>A chromosome-level genome assembly, high-density linkage maps, and genome scans reveal the genomic architecture of hybrid incompatibilities underlying speciation via character displacement in darters (Percidae: Etheostominae).</title>
        <authorList>
            <person name="Moran R.L."/>
            <person name="Catchen J.M."/>
            <person name="Fuller R.C."/>
        </authorList>
    </citation>
    <scope>NUCLEOTIDE SEQUENCE [LARGE SCALE GENOMIC DNA]</scope>
    <source>
        <strain evidence="2">EspeVRDwgs_2016</strain>
        <tissue evidence="2">Muscle</tissue>
    </source>
</reference>
<dbReference type="Proteomes" id="UP000327493">
    <property type="component" value="Chromosome 5"/>
</dbReference>
<organism evidence="2 3">
    <name type="scientific">Etheostoma spectabile</name>
    <name type="common">orangethroat darter</name>
    <dbReference type="NCBI Taxonomy" id="54343"/>
    <lineage>
        <taxon>Eukaryota</taxon>
        <taxon>Metazoa</taxon>
        <taxon>Chordata</taxon>
        <taxon>Craniata</taxon>
        <taxon>Vertebrata</taxon>
        <taxon>Euteleostomi</taxon>
        <taxon>Actinopterygii</taxon>
        <taxon>Neopterygii</taxon>
        <taxon>Teleostei</taxon>
        <taxon>Neoteleostei</taxon>
        <taxon>Acanthomorphata</taxon>
        <taxon>Eupercaria</taxon>
        <taxon>Perciformes</taxon>
        <taxon>Percoidei</taxon>
        <taxon>Percidae</taxon>
        <taxon>Etheostomatinae</taxon>
        <taxon>Etheostoma</taxon>
    </lineage>
</organism>
<feature type="compositionally biased region" description="Low complexity" evidence="1">
    <location>
        <begin position="100"/>
        <end position="120"/>
    </location>
</feature>
<feature type="compositionally biased region" description="Low complexity" evidence="1">
    <location>
        <begin position="128"/>
        <end position="149"/>
    </location>
</feature>
<feature type="region of interest" description="Disordered" evidence="1">
    <location>
        <begin position="99"/>
        <end position="256"/>
    </location>
</feature>
<dbReference type="SUPFAM" id="SSF53955">
    <property type="entry name" value="Lysozyme-like"/>
    <property type="match status" value="1"/>
</dbReference>
<feature type="non-terminal residue" evidence="2">
    <location>
        <position position="284"/>
    </location>
</feature>
<dbReference type="EMBL" id="VOFY01000005">
    <property type="protein sequence ID" value="KAA8593134.1"/>
    <property type="molecule type" value="Genomic_DNA"/>
</dbReference>
<name>A0A5J5DIC8_9PERO</name>
<dbReference type="AlphaFoldDB" id="A0A5J5DIC8"/>
<dbReference type="Gene3D" id="1.10.530.10">
    <property type="match status" value="2"/>
</dbReference>
<feature type="compositionally biased region" description="Basic and acidic residues" evidence="1">
    <location>
        <begin position="230"/>
        <end position="250"/>
    </location>
</feature>
<sequence>MTQSCRLPSTKKVPPLLGTTFELNMKFGLLVVLAVAVVVPSLTEGRIVSRCELKEKLGQAITLPPKLQKFKDEYLAIVICEVNRQSRLNTSLVKVIGKRPTTTTPTTQKTTTQPTTTQPTTPQPTTPQPTTAQPTTPQPTTAQPATAQPISTNATNSTLNRRKRGLSSETGSEETDSADVTSSEKERPNEGVNVTTQRINGPVVEDGDKPKDKKRDEDRAKKGGKRTKRSKEDRSKEDQSKEDQSSEKTKQRPLGLYGIFQLSDETFCNSGYRSSRNKCNTTCD</sequence>
<accession>A0A5J5DIC8</accession>
<keyword evidence="3" id="KW-1185">Reference proteome</keyword>
<gene>
    <name evidence="2" type="ORF">FQN60_018589</name>
</gene>
<evidence type="ECO:0000256" key="1">
    <source>
        <dbReference type="SAM" id="MobiDB-lite"/>
    </source>
</evidence>
<feature type="compositionally biased region" description="Polar residues" evidence="1">
    <location>
        <begin position="150"/>
        <end position="159"/>
    </location>
</feature>
<comment type="caution">
    <text evidence="2">The sequence shown here is derived from an EMBL/GenBank/DDBJ whole genome shotgun (WGS) entry which is preliminary data.</text>
</comment>
<dbReference type="InterPro" id="IPR023346">
    <property type="entry name" value="Lysozyme-like_dom_sf"/>
</dbReference>
<evidence type="ECO:0000313" key="2">
    <source>
        <dbReference type="EMBL" id="KAA8593134.1"/>
    </source>
</evidence>
<feature type="compositionally biased region" description="Basic and acidic residues" evidence="1">
    <location>
        <begin position="206"/>
        <end position="221"/>
    </location>
</feature>
<evidence type="ECO:0000313" key="3">
    <source>
        <dbReference type="Proteomes" id="UP000327493"/>
    </source>
</evidence>